<dbReference type="InterPro" id="IPR024185">
    <property type="entry name" value="FTHF_cligase-like_sf"/>
</dbReference>
<accession>A0ABY9T769</accession>
<evidence type="ECO:0000256" key="1">
    <source>
        <dbReference type="HAMAP-Rule" id="MF_02104"/>
    </source>
</evidence>
<dbReference type="PANTHER" id="PTHR43682:SF1">
    <property type="entry name" value="LACTATE UTILIZATION PROTEIN C"/>
    <property type="match status" value="1"/>
</dbReference>
<dbReference type="InterPro" id="IPR037171">
    <property type="entry name" value="NagB/RpiA_transferase-like"/>
</dbReference>
<dbReference type="InterPro" id="IPR003741">
    <property type="entry name" value="LUD_dom"/>
</dbReference>
<dbReference type="EMBL" id="CP134050">
    <property type="protein sequence ID" value="WNC15952.1"/>
    <property type="molecule type" value="Genomic_DNA"/>
</dbReference>
<comment type="function">
    <text evidence="1">Is involved in L-lactate degradation and allows cells to grow with lactate as the sole carbon source.</text>
</comment>
<proteinExistence type="inferred from homology"/>
<reference evidence="3 4" key="1">
    <citation type="submission" date="2023-09" db="EMBL/GenBank/DDBJ databases">
        <title>Complete Genome and Methylome dissection of Bacillus brevis NEB573 original source of BbsI restriction endonuclease.</title>
        <authorList>
            <person name="Fomenkov A."/>
            <person name="Roberts R.D."/>
        </authorList>
    </citation>
    <scope>NUCLEOTIDE SEQUENCE [LARGE SCALE GENOMIC DNA]</scope>
    <source>
        <strain evidence="3 4">NEB573</strain>
    </source>
</reference>
<evidence type="ECO:0000313" key="4">
    <source>
        <dbReference type="Proteomes" id="UP001256827"/>
    </source>
</evidence>
<organism evidence="3 4">
    <name type="scientific">Brevibacillus brevis</name>
    <name type="common">Bacillus brevis</name>
    <dbReference type="NCBI Taxonomy" id="1393"/>
    <lineage>
        <taxon>Bacteria</taxon>
        <taxon>Bacillati</taxon>
        <taxon>Bacillota</taxon>
        <taxon>Bacilli</taxon>
        <taxon>Bacillales</taxon>
        <taxon>Paenibacillaceae</taxon>
        <taxon>Brevibacillus</taxon>
    </lineage>
</organism>
<dbReference type="InterPro" id="IPR022823">
    <property type="entry name" value="LutC"/>
</dbReference>
<dbReference type="PANTHER" id="PTHR43682">
    <property type="entry name" value="LACTATE UTILIZATION PROTEIN C"/>
    <property type="match status" value="1"/>
</dbReference>
<dbReference type="Gene3D" id="3.40.50.10420">
    <property type="entry name" value="NagB/RpiA/CoA transferase-like"/>
    <property type="match status" value="1"/>
</dbReference>
<protein>
    <recommendedName>
        <fullName evidence="1">Lactate utilization protein C</fullName>
    </recommendedName>
</protein>
<comment type="similarity">
    <text evidence="1">Belongs to the LutC/YkgG family.</text>
</comment>
<name>A0ABY9T769_BREBE</name>
<dbReference type="HAMAP" id="MF_02104">
    <property type="entry name" value="LutC"/>
    <property type="match status" value="1"/>
</dbReference>
<sequence>MTQEKGTIHHRDAFLDHIAGKLGRKRRTDGVTRPVWKHDVNRNAMRDLSEAELLEVFKAQCRNIHTTVLETDREQLAGVLKKLVAENGGGPVIRSRDPRFDEYGLTRLLTQEWPEEHIDVYAWDPTNREQNLAQAEQANFSLVFSDYTLAESGTVVVRSHAGQGRALHYLPARYIAIIPRHTLVPRITQAVQDLNALVEKGEIPPSSIHFISGPSNSADIEMNLVVGVHGPLQAYYLVVG</sequence>
<dbReference type="SUPFAM" id="SSF100950">
    <property type="entry name" value="NagB/RpiA/CoA transferase-like"/>
    <property type="match status" value="1"/>
</dbReference>
<feature type="domain" description="LUD" evidence="2">
    <location>
        <begin position="54"/>
        <end position="239"/>
    </location>
</feature>
<evidence type="ECO:0000259" key="2">
    <source>
        <dbReference type="Pfam" id="PF02589"/>
    </source>
</evidence>
<keyword evidence="4" id="KW-1185">Reference proteome</keyword>
<dbReference type="Proteomes" id="UP001256827">
    <property type="component" value="Chromosome"/>
</dbReference>
<evidence type="ECO:0000313" key="3">
    <source>
        <dbReference type="EMBL" id="WNC15952.1"/>
    </source>
</evidence>
<dbReference type="Pfam" id="PF02589">
    <property type="entry name" value="LUD_dom"/>
    <property type="match status" value="1"/>
</dbReference>
<dbReference type="RefSeq" id="WP_310770190.1">
    <property type="nucleotide sequence ID" value="NZ_CP134050.1"/>
</dbReference>
<gene>
    <name evidence="1" type="primary">lutC</name>
    <name evidence="3" type="ORF">RGB73_06445</name>
</gene>